<evidence type="ECO:0000256" key="3">
    <source>
        <dbReference type="ARBA" id="ARBA00014376"/>
    </source>
</evidence>
<dbReference type="OrthoDB" id="9792068at2"/>
<dbReference type="GO" id="GO:0071978">
    <property type="term" value="P:bacterial-type flagellum-dependent swarming motility"/>
    <property type="evidence" value="ECO:0007669"/>
    <property type="project" value="TreeGrafter"/>
</dbReference>
<dbReference type="NCBIfam" id="TIGR01396">
    <property type="entry name" value="FlgB"/>
    <property type="match status" value="1"/>
</dbReference>
<keyword evidence="8" id="KW-0282">Flagellum</keyword>
<evidence type="ECO:0000256" key="5">
    <source>
        <dbReference type="ARBA" id="ARBA00024934"/>
    </source>
</evidence>
<evidence type="ECO:0000256" key="2">
    <source>
        <dbReference type="ARBA" id="ARBA00009677"/>
    </source>
</evidence>
<dbReference type="InterPro" id="IPR006300">
    <property type="entry name" value="FlgB"/>
</dbReference>
<evidence type="ECO:0000256" key="1">
    <source>
        <dbReference type="ARBA" id="ARBA00004117"/>
    </source>
</evidence>
<protein>
    <recommendedName>
        <fullName evidence="3 6">Flagellar basal body rod protein FlgB</fullName>
    </recommendedName>
</protein>
<dbReference type="Pfam" id="PF00460">
    <property type="entry name" value="Flg_bb_rod"/>
    <property type="match status" value="1"/>
</dbReference>
<keyword evidence="8" id="KW-0966">Cell projection</keyword>
<evidence type="ECO:0000313" key="9">
    <source>
        <dbReference type="Proteomes" id="UP000315750"/>
    </source>
</evidence>
<evidence type="ECO:0000259" key="7">
    <source>
        <dbReference type="Pfam" id="PF00460"/>
    </source>
</evidence>
<proteinExistence type="inferred from homology"/>
<comment type="subunit">
    <text evidence="6">The basal body constitutes a major portion of the flagellar organelle and consists of a number of rings mounted on a central rod.</text>
</comment>
<feature type="domain" description="Flagellar basal body rod protein N-terminal" evidence="7">
    <location>
        <begin position="22"/>
        <end position="41"/>
    </location>
</feature>
<evidence type="ECO:0000313" key="8">
    <source>
        <dbReference type="EMBL" id="QDU55324.1"/>
    </source>
</evidence>
<dbReference type="KEGG" id="amuc:Pan181_15130"/>
<keyword evidence="9" id="KW-1185">Reference proteome</keyword>
<evidence type="ECO:0000256" key="4">
    <source>
        <dbReference type="ARBA" id="ARBA00023143"/>
    </source>
</evidence>
<dbReference type="RefSeq" id="WP_145246194.1">
    <property type="nucleotide sequence ID" value="NZ_CP036278.1"/>
</dbReference>
<dbReference type="GO" id="GO:0030694">
    <property type="term" value="C:bacterial-type flagellum basal body, rod"/>
    <property type="evidence" value="ECO:0007669"/>
    <property type="project" value="InterPro"/>
</dbReference>
<dbReference type="InterPro" id="IPR001444">
    <property type="entry name" value="Flag_bb_rod_N"/>
</dbReference>
<dbReference type="Proteomes" id="UP000315750">
    <property type="component" value="Chromosome"/>
</dbReference>
<name>A0A518AKW4_9BACT</name>
<comment type="similarity">
    <text evidence="2 6">Belongs to the flagella basal body rod proteins family.</text>
</comment>
<keyword evidence="4 6" id="KW-0975">Bacterial flagellum</keyword>
<gene>
    <name evidence="8" type="primary">flgB</name>
    <name evidence="8" type="ORF">Pan181_15130</name>
</gene>
<comment type="function">
    <text evidence="5 6">Structural component of flagellum, the bacterial motility apparatus. Part of the rod structure of flagellar basal body.</text>
</comment>
<dbReference type="EMBL" id="CP036278">
    <property type="protein sequence ID" value="QDU55324.1"/>
    <property type="molecule type" value="Genomic_DNA"/>
</dbReference>
<dbReference type="PIRSF" id="PIRSF002889">
    <property type="entry name" value="Rod_FlgB"/>
    <property type="match status" value="1"/>
</dbReference>
<comment type="subcellular location">
    <subcellularLocation>
        <location evidence="1 6">Bacterial flagellum basal body</location>
    </subcellularLocation>
</comment>
<sequence>MLNNLLNHTTLPVLEQVVNFAQARHGVLAGNIANIDTPGYKTRDLSPELFQESLKEALVKREQAPNSNQISHGVLSNRERTREYNAFEGVAESTKHILYHDGSDVSLESQVTELAKNQNMHNMAISLMTQQIRLMETAISERVV</sequence>
<reference evidence="8 9" key="1">
    <citation type="submission" date="2019-02" db="EMBL/GenBank/DDBJ databases">
        <title>Deep-cultivation of Planctomycetes and their phenomic and genomic characterization uncovers novel biology.</title>
        <authorList>
            <person name="Wiegand S."/>
            <person name="Jogler M."/>
            <person name="Boedeker C."/>
            <person name="Pinto D."/>
            <person name="Vollmers J."/>
            <person name="Rivas-Marin E."/>
            <person name="Kohn T."/>
            <person name="Peeters S.H."/>
            <person name="Heuer A."/>
            <person name="Rast P."/>
            <person name="Oberbeckmann S."/>
            <person name="Bunk B."/>
            <person name="Jeske O."/>
            <person name="Meyerdierks A."/>
            <person name="Storesund J.E."/>
            <person name="Kallscheuer N."/>
            <person name="Luecker S."/>
            <person name="Lage O.M."/>
            <person name="Pohl T."/>
            <person name="Merkel B.J."/>
            <person name="Hornburger P."/>
            <person name="Mueller R.-W."/>
            <person name="Bruemmer F."/>
            <person name="Labrenz M."/>
            <person name="Spormann A.M."/>
            <person name="Op den Camp H."/>
            <person name="Overmann J."/>
            <person name="Amann R."/>
            <person name="Jetten M.S.M."/>
            <person name="Mascher T."/>
            <person name="Medema M.H."/>
            <person name="Devos D.P."/>
            <person name="Kaster A.-K."/>
            <person name="Ovreas L."/>
            <person name="Rohde M."/>
            <person name="Galperin M.Y."/>
            <person name="Jogler C."/>
        </authorList>
    </citation>
    <scope>NUCLEOTIDE SEQUENCE [LARGE SCALE GENOMIC DNA]</scope>
    <source>
        <strain evidence="8 9">Pan181</strain>
    </source>
</reference>
<dbReference type="PANTHER" id="PTHR30435">
    <property type="entry name" value="FLAGELLAR PROTEIN"/>
    <property type="match status" value="1"/>
</dbReference>
<accession>A0A518AKW4</accession>
<organism evidence="8 9">
    <name type="scientific">Aeoliella mucimassa</name>
    <dbReference type="NCBI Taxonomy" id="2527972"/>
    <lineage>
        <taxon>Bacteria</taxon>
        <taxon>Pseudomonadati</taxon>
        <taxon>Planctomycetota</taxon>
        <taxon>Planctomycetia</taxon>
        <taxon>Pirellulales</taxon>
        <taxon>Lacipirellulaceae</taxon>
        <taxon>Aeoliella</taxon>
    </lineage>
</organism>
<evidence type="ECO:0000256" key="6">
    <source>
        <dbReference type="PIRNR" id="PIRNR002889"/>
    </source>
</evidence>
<dbReference type="PANTHER" id="PTHR30435:SF12">
    <property type="entry name" value="FLAGELLAR BASAL BODY ROD PROTEIN FLGB"/>
    <property type="match status" value="1"/>
</dbReference>
<keyword evidence="8" id="KW-0969">Cilium</keyword>
<dbReference type="AlphaFoldDB" id="A0A518AKW4"/>